<dbReference type="EMBL" id="CP000968">
    <property type="protein sequence ID" value="ACB07498.1"/>
    <property type="molecule type" value="Genomic_DNA"/>
</dbReference>
<accession>B1L4W9</accession>
<evidence type="ECO:0000313" key="2">
    <source>
        <dbReference type="EMBL" id="ACB07498.1"/>
    </source>
</evidence>
<dbReference type="InParanoid" id="B1L4W9"/>
<dbReference type="EnsemblBacteria" id="ACB07498">
    <property type="protein sequence ID" value="ACB07498"/>
    <property type="gene ID" value="Kcr_0750"/>
</dbReference>
<keyword evidence="3" id="KW-1185">Reference proteome</keyword>
<gene>
    <name evidence="2" type="ordered locus">Kcr_0750</name>
</gene>
<dbReference type="PhylomeDB" id="B1L4W9"/>
<name>B1L4W9_KORCO</name>
<dbReference type="GeneID" id="6094029"/>
<dbReference type="PANTHER" id="PTHR34314:SF6">
    <property type="entry name" value="DUF3782 DOMAIN-CONTAINING PROTEIN"/>
    <property type="match status" value="1"/>
</dbReference>
<dbReference type="eggNOG" id="arCOG01426">
    <property type="taxonomic scope" value="Archaea"/>
</dbReference>
<dbReference type="PANTHER" id="PTHR34314">
    <property type="entry name" value="CRENARCHAEAL PROTEIN, PUTATIVE-RELATED"/>
    <property type="match status" value="1"/>
</dbReference>
<dbReference type="AlphaFoldDB" id="B1L4W9"/>
<dbReference type="KEGG" id="kcr:Kcr_0750"/>
<dbReference type="RefSeq" id="WP_012309395.1">
    <property type="nucleotide sequence ID" value="NC_010482.1"/>
</dbReference>
<sequence length="231" mass="26837">MISASLTGANEQYLNKLSIISFSDIREAKKEFIELLERDEEFRYTVAGFLGLSEILKRLEKLEEGQNKLWEEVKKIWEEVRLIRIDYNRMRKYIRVGFGDLGRALRVTFEDHSASFLEVLLEEPEYTDARIERKVLVHDGEAVEINMFCEDPLVVREAMISIESMEEAEKEVEKLLKRVEVVEKRYGKRPMLVVLSVARPAPGVSRRLEDLAKRHGIKLVLGEEIEEAIAI</sequence>
<feature type="coiled-coil region" evidence="1">
    <location>
        <begin position="158"/>
        <end position="185"/>
    </location>
</feature>
<dbReference type="STRING" id="374847.Kcr_0750"/>
<evidence type="ECO:0000256" key="1">
    <source>
        <dbReference type="SAM" id="Coils"/>
    </source>
</evidence>
<dbReference type="Proteomes" id="UP000001686">
    <property type="component" value="Chromosome"/>
</dbReference>
<dbReference type="HOGENOM" id="CLU_055579_0_0_2"/>
<protein>
    <submittedName>
        <fullName evidence="2">Uncharacterized protein</fullName>
    </submittedName>
</protein>
<proteinExistence type="predicted"/>
<reference evidence="2 3" key="1">
    <citation type="journal article" date="2008" name="Proc. Natl. Acad. Sci. U.S.A.">
        <title>A korarchaeal genome reveals new insights into the evolution of the Archaea.</title>
        <authorList>
            <person name="Elkins J.G."/>
            <person name="Podar M."/>
            <person name="Graham D.E."/>
            <person name="Makarova K.S."/>
            <person name="Wolf Y."/>
            <person name="Randau L."/>
            <person name="Hedlund B.P."/>
            <person name="Brochier-Armanet C."/>
            <person name="Kunin V."/>
            <person name="Anderson I."/>
            <person name="Lapidus A."/>
            <person name="Goltsman E."/>
            <person name="Barry K."/>
            <person name="Koonin E.V."/>
            <person name="Hugenholtz P."/>
            <person name="Kyrpides N."/>
            <person name="Wanner G."/>
            <person name="Richardson P."/>
            <person name="Keller M."/>
            <person name="Stetter K.O."/>
        </authorList>
    </citation>
    <scope>NUCLEOTIDE SEQUENCE [LARGE SCALE GENOMIC DNA]</scope>
    <source>
        <strain evidence="3">OPF8</strain>
    </source>
</reference>
<keyword evidence="1" id="KW-0175">Coiled coil</keyword>
<evidence type="ECO:0000313" key="3">
    <source>
        <dbReference type="Proteomes" id="UP000001686"/>
    </source>
</evidence>
<organism evidence="2 3">
    <name type="scientific">Korarchaeum cryptofilum (strain OPF8)</name>
    <dbReference type="NCBI Taxonomy" id="374847"/>
    <lineage>
        <taxon>Archaea</taxon>
        <taxon>Thermoproteota</taxon>
        <taxon>Candidatus Korarchaeia</taxon>
        <taxon>Candidatus Korarchaeales</taxon>
        <taxon>Candidatus Korarchaeaceae</taxon>
        <taxon>Candidatus Korarchaeum</taxon>
    </lineage>
</organism>